<proteinExistence type="predicted"/>
<dbReference type="SUPFAM" id="SSF50341">
    <property type="entry name" value="CheW-like"/>
    <property type="match status" value="1"/>
</dbReference>
<evidence type="ECO:0000259" key="1">
    <source>
        <dbReference type="PROSITE" id="PS50851"/>
    </source>
</evidence>
<dbReference type="InterPro" id="IPR036061">
    <property type="entry name" value="CheW-like_dom_sf"/>
</dbReference>
<protein>
    <recommendedName>
        <fullName evidence="1">CheW-like domain-containing protein</fullName>
    </recommendedName>
</protein>
<dbReference type="Gene3D" id="2.40.50.180">
    <property type="entry name" value="CheA-289, Domain 4"/>
    <property type="match status" value="1"/>
</dbReference>
<dbReference type="EMBL" id="UOFG01000261">
    <property type="protein sequence ID" value="VAW66006.1"/>
    <property type="molecule type" value="Genomic_DNA"/>
</dbReference>
<name>A0A3B0YCA8_9ZZZZ</name>
<reference evidence="2" key="1">
    <citation type="submission" date="2018-06" db="EMBL/GenBank/DDBJ databases">
        <authorList>
            <person name="Zhirakovskaya E."/>
        </authorList>
    </citation>
    <scope>NUCLEOTIDE SEQUENCE</scope>
</reference>
<gene>
    <name evidence="2" type="ORF">MNBD_GAMMA11-409</name>
</gene>
<sequence length="152" mass="16593">MSDDPIKCIVLKINEDVLLMPNASVAEIVPIRNIINVANKPGWMLGYIDWRGNSVPLISFEAMGGVRMPSLAAGTVKAAVLFSTGDDKNIPYVSILMQGAPSIVNVKEESISADEQQITHPAIEEKIMIDEASYSIMNLEKLESLVKDVLTH</sequence>
<dbReference type="Pfam" id="PF01584">
    <property type="entry name" value="CheW"/>
    <property type="match status" value="1"/>
</dbReference>
<evidence type="ECO:0000313" key="2">
    <source>
        <dbReference type="EMBL" id="VAW66006.1"/>
    </source>
</evidence>
<organism evidence="2">
    <name type="scientific">hydrothermal vent metagenome</name>
    <dbReference type="NCBI Taxonomy" id="652676"/>
    <lineage>
        <taxon>unclassified sequences</taxon>
        <taxon>metagenomes</taxon>
        <taxon>ecological metagenomes</taxon>
    </lineage>
</organism>
<dbReference type="GO" id="GO:0006935">
    <property type="term" value="P:chemotaxis"/>
    <property type="evidence" value="ECO:0007669"/>
    <property type="project" value="InterPro"/>
</dbReference>
<dbReference type="Gene3D" id="2.30.30.40">
    <property type="entry name" value="SH3 Domains"/>
    <property type="match status" value="1"/>
</dbReference>
<dbReference type="PROSITE" id="PS50851">
    <property type="entry name" value="CHEW"/>
    <property type="match status" value="1"/>
</dbReference>
<dbReference type="SMART" id="SM00260">
    <property type="entry name" value="CheW"/>
    <property type="match status" value="1"/>
</dbReference>
<dbReference type="GO" id="GO:0007165">
    <property type="term" value="P:signal transduction"/>
    <property type="evidence" value="ECO:0007669"/>
    <property type="project" value="InterPro"/>
</dbReference>
<dbReference type="AlphaFoldDB" id="A0A3B0YCA8"/>
<feature type="domain" description="CheW-like" evidence="1">
    <location>
        <begin position="5"/>
        <end position="148"/>
    </location>
</feature>
<dbReference type="InterPro" id="IPR002545">
    <property type="entry name" value="CheW-lke_dom"/>
</dbReference>
<accession>A0A3B0YCA8</accession>